<evidence type="ECO:0000313" key="7">
    <source>
        <dbReference type="Proteomes" id="UP000053750"/>
    </source>
</evidence>
<keyword evidence="3 5" id="KW-1133">Transmembrane helix</keyword>
<evidence type="ECO:0000256" key="3">
    <source>
        <dbReference type="ARBA" id="ARBA00022989"/>
    </source>
</evidence>
<sequence length="325" mass="34547">MRQFGTTFNRLFEQWMFLLIPGSLLLGFLFADGLLPFVAAVPALFAVVTFTMGLGCGLGQLRHVLARPWPMLWTLLLAHIALPLAAYAIGVFLYGPESPYVIGLVLFALIPLGVSSVIWVGLSGGSVAMMLSLVVIDSLISPFVVPAGIGLLFGDSIRTDTGAMMADLLLIVVVPTIAGVLLNQATKGRITERMKPVTGPVSKLCFTAVVALNAAAIEPHVVELKADMAKLVPVVVLFVGICYAAGFFGVLPLRSRELAATASYATGMRNISLGIVIALQYFSPLAAVPVVLAILVQQPVATLHHYVLQKLHKKEAGQPVSRHVG</sequence>
<dbReference type="PANTHER" id="PTHR10361:SF28">
    <property type="entry name" value="P3 PROTEIN-RELATED"/>
    <property type="match status" value="1"/>
</dbReference>
<feature type="transmembrane region" description="Helical" evidence="5">
    <location>
        <begin position="100"/>
        <end position="122"/>
    </location>
</feature>
<evidence type="ECO:0000256" key="4">
    <source>
        <dbReference type="ARBA" id="ARBA00023136"/>
    </source>
</evidence>
<feature type="transmembrane region" description="Helical" evidence="5">
    <location>
        <begin position="12"/>
        <end position="31"/>
    </location>
</feature>
<dbReference type="InterPro" id="IPR038770">
    <property type="entry name" value="Na+/solute_symporter_sf"/>
</dbReference>
<name>A0A9W5RZU2_9BACL</name>
<feature type="transmembrane region" description="Helical" evidence="5">
    <location>
        <begin position="234"/>
        <end position="253"/>
    </location>
</feature>
<evidence type="ECO:0000256" key="2">
    <source>
        <dbReference type="ARBA" id="ARBA00022692"/>
    </source>
</evidence>
<feature type="transmembrane region" description="Helical" evidence="5">
    <location>
        <begin position="204"/>
        <end position="222"/>
    </location>
</feature>
<dbReference type="InterPro" id="IPR004710">
    <property type="entry name" value="Bilac:Na_transpt"/>
</dbReference>
<keyword evidence="4 5" id="KW-0472">Membrane</keyword>
<feature type="transmembrane region" description="Helical" evidence="5">
    <location>
        <begin position="71"/>
        <end position="94"/>
    </location>
</feature>
<feature type="transmembrane region" description="Helical" evidence="5">
    <location>
        <begin position="273"/>
        <end position="296"/>
    </location>
</feature>
<evidence type="ECO:0000313" key="6">
    <source>
        <dbReference type="EMBL" id="EXX87317.1"/>
    </source>
</evidence>
<dbReference type="Proteomes" id="UP000053750">
    <property type="component" value="Unassembled WGS sequence"/>
</dbReference>
<dbReference type="RefSeq" id="WP_036583956.1">
    <property type="nucleotide sequence ID" value="NZ_KK082155.1"/>
</dbReference>
<dbReference type="AlphaFoldDB" id="A0A9W5RZU2"/>
<dbReference type="OrthoDB" id="1551454at2"/>
<feature type="transmembrane region" description="Helical" evidence="5">
    <location>
        <begin position="37"/>
        <end position="59"/>
    </location>
</feature>
<comment type="subcellular location">
    <subcellularLocation>
        <location evidence="1">Membrane</location>
        <topology evidence="1">Multi-pass membrane protein</topology>
    </subcellularLocation>
</comment>
<reference evidence="6 7" key="1">
    <citation type="submission" date="2014-02" db="EMBL/GenBank/DDBJ databases">
        <title>Genome sequence of Paenibacillus darwinianus reveals adaptive mechanisms for survival in Antarctic soils.</title>
        <authorList>
            <person name="Dsouza M."/>
            <person name="Taylor M.W."/>
            <person name="Turner S.J."/>
            <person name="Aislabie J."/>
        </authorList>
    </citation>
    <scope>NUCLEOTIDE SEQUENCE [LARGE SCALE GENOMIC DNA]</scope>
    <source>
        <strain evidence="6 7">CE1</strain>
    </source>
</reference>
<dbReference type="EMBL" id="JFHU01000160">
    <property type="protein sequence ID" value="EXX87317.1"/>
    <property type="molecule type" value="Genomic_DNA"/>
</dbReference>
<dbReference type="Gene3D" id="1.20.1530.20">
    <property type="match status" value="1"/>
</dbReference>
<protein>
    <submittedName>
        <fullName evidence="6">Bile acid:sodium symporter</fullName>
    </submittedName>
</protein>
<evidence type="ECO:0000256" key="1">
    <source>
        <dbReference type="ARBA" id="ARBA00004141"/>
    </source>
</evidence>
<proteinExistence type="predicted"/>
<dbReference type="InterPro" id="IPR002657">
    <property type="entry name" value="BilAc:Na_symport/Acr3"/>
</dbReference>
<dbReference type="PANTHER" id="PTHR10361">
    <property type="entry name" value="SODIUM-BILE ACID COTRANSPORTER"/>
    <property type="match status" value="1"/>
</dbReference>
<feature type="transmembrane region" description="Helical" evidence="5">
    <location>
        <begin position="165"/>
        <end position="183"/>
    </location>
</feature>
<dbReference type="Pfam" id="PF01758">
    <property type="entry name" value="SBF"/>
    <property type="match status" value="1"/>
</dbReference>
<evidence type="ECO:0000256" key="5">
    <source>
        <dbReference type="SAM" id="Phobius"/>
    </source>
</evidence>
<keyword evidence="7" id="KW-1185">Reference proteome</keyword>
<comment type="caution">
    <text evidence="6">The sequence shown here is derived from an EMBL/GenBank/DDBJ whole genome shotgun (WGS) entry which is preliminary data.</text>
</comment>
<dbReference type="GO" id="GO:0016020">
    <property type="term" value="C:membrane"/>
    <property type="evidence" value="ECO:0007669"/>
    <property type="project" value="UniProtKB-SubCell"/>
</dbReference>
<gene>
    <name evidence="6" type="ORF">BG53_04435</name>
</gene>
<organism evidence="6 7">
    <name type="scientific">Paenibacillus darwinianus</name>
    <dbReference type="NCBI Taxonomy" id="1380763"/>
    <lineage>
        <taxon>Bacteria</taxon>
        <taxon>Bacillati</taxon>
        <taxon>Bacillota</taxon>
        <taxon>Bacilli</taxon>
        <taxon>Bacillales</taxon>
        <taxon>Paenibacillaceae</taxon>
        <taxon>Paenibacillus</taxon>
    </lineage>
</organism>
<keyword evidence="2 5" id="KW-0812">Transmembrane</keyword>
<feature type="transmembrane region" description="Helical" evidence="5">
    <location>
        <begin position="129"/>
        <end position="153"/>
    </location>
</feature>
<accession>A0A9W5RZU2</accession>